<evidence type="ECO:0000259" key="1">
    <source>
        <dbReference type="PROSITE" id="PS51186"/>
    </source>
</evidence>
<dbReference type="Proteomes" id="UP001193680">
    <property type="component" value="Unassembled WGS sequence"/>
</dbReference>
<dbReference type="InterPro" id="IPR016181">
    <property type="entry name" value="Acyl_CoA_acyltransferase"/>
</dbReference>
<reference evidence="2 3" key="1">
    <citation type="submission" date="2020-06" db="EMBL/GenBank/DDBJ databases">
        <authorList>
            <person name="Scott K."/>
        </authorList>
    </citation>
    <scope>NUCLEOTIDE SEQUENCE [LARGE SCALE GENOMIC DNA]</scope>
    <source>
        <strain evidence="2 3">HH1</strain>
    </source>
</reference>
<dbReference type="PROSITE" id="PS51186">
    <property type="entry name" value="GNAT"/>
    <property type="match status" value="1"/>
</dbReference>
<protein>
    <submittedName>
        <fullName evidence="2">GNAT family N-acetyltransferase</fullName>
    </submittedName>
</protein>
<dbReference type="RefSeq" id="WP_185978569.1">
    <property type="nucleotide sequence ID" value="NZ_JACBGI020000017.1"/>
</dbReference>
<dbReference type="Pfam" id="PF00583">
    <property type="entry name" value="Acetyltransf_1"/>
    <property type="match status" value="1"/>
</dbReference>
<evidence type="ECO:0000313" key="3">
    <source>
        <dbReference type="Proteomes" id="UP001193680"/>
    </source>
</evidence>
<proteinExistence type="predicted"/>
<dbReference type="EMBL" id="JACBGI020000017">
    <property type="protein sequence ID" value="MBF6058428.1"/>
    <property type="molecule type" value="Genomic_DNA"/>
</dbReference>
<accession>A0ABS0BXA7</accession>
<dbReference type="CDD" id="cd04301">
    <property type="entry name" value="NAT_SF"/>
    <property type="match status" value="1"/>
</dbReference>
<evidence type="ECO:0000313" key="2">
    <source>
        <dbReference type="EMBL" id="MBF6058428.1"/>
    </source>
</evidence>
<gene>
    <name evidence="2" type="ORF">H8792_008750</name>
</gene>
<reference evidence="2 3" key="2">
    <citation type="submission" date="2020-11" db="EMBL/GenBank/DDBJ databases">
        <title>Sulfur oxidizing isolate from Hospital Hole Sinkhole.</title>
        <authorList>
            <person name="Scott K.M."/>
        </authorList>
    </citation>
    <scope>NUCLEOTIDE SEQUENCE [LARGE SCALE GENOMIC DNA]</scope>
    <source>
        <strain evidence="2 3">HH1</strain>
    </source>
</reference>
<organism evidence="2 3">
    <name type="scientific">Thiomicrorhabdus heinhorstiae</name>
    <dbReference type="NCBI Taxonomy" id="2748010"/>
    <lineage>
        <taxon>Bacteria</taxon>
        <taxon>Pseudomonadati</taxon>
        <taxon>Pseudomonadota</taxon>
        <taxon>Gammaproteobacteria</taxon>
        <taxon>Thiotrichales</taxon>
        <taxon>Piscirickettsiaceae</taxon>
        <taxon>Thiomicrorhabdus</taxon>
    </lineage>
</organism>
<name>A0ABS0BXA7_9GAMM</name>
<sequence length="160" mass="18569">MSVRYFSINASAGDDTFRLKHFLKAYKQRAFQRRDRVFTAEDRNYLISFARLVPIDEGGYWLRGLFVIPEMRRLGIASHLVDTLLKEVKQEEKARIYLLAREFLTDFYLAKGFTILEPNDLPESLQATYEQAISHGKHWTAMKWSVYSPLSSNSLTPPSS</sequence>
<feature type="domain" description="N-acetyltransferase" evidence="1">
    <location>
        <begin position="1"/>
        <end position="128"/>
    </location>
</feature>
<keyword evidence="3" id="KW-1185">Reference proteome</keyword>
<dbReference type="SUPFAM" id="SSF55729">
    <property type="entry name" value="Acyl-CoA N-acyltransferases (Nat)"/>
    <property type="match status" value="1"/>
</dbReference>
<comment type="caution">
    <text evidence="2">The sequence shown here is derived from an EMBL/GenBank/DDBJ whole genome shotgun (WGS) entry which is preliminary data.</text>
</comment>
<dbReference type="Gene3D" id="3.40.630.30">
    <property type="match status" value="1"/>
</dbReference>
<dbReference type="InterPro" id="IPR000182">
    <property type="entry name" value="GNAT_dom"/>
</dbReference>